<evidence type="ECO:0000313" key="1">
    <source>
        <dbReference type="EMBL" id="WVZ61214.1"/>
    </source>
</evidence>
<sequence>MNRLCRLACSGTRRSTTSGGTPFSSVRIANSCISLPRNSTELAGGPLNPLPGLEELPPAPCLCPEYDMPQRRVSSLVEDQPAIANAW</sequence>
<keyword evidence="2" id="KW-1185">Reference proteome</keyword>
<gene>
    <name evidence="1" type="ORF">U9M48_011125</name>
</gene>
<evidence type="ECO:0000313" key="2">
    <source>
        <dbReference type="Proteomes" id="UP001341281"/>
    </source>
</evidence>
<dbReference type="Proteomes" id="UP001341281">
    <property type="component" value="Chromosome 02"/>
</dbReference>
<dbReference type="AlphaFoldDB" id="A0AAQ3SUK5"/>
<reference evidence="1 2" key="1">
    <citation type="submission" date="2024-02" db="EMBL/GenBank/DDBJ databases">
        <title>High-quality chromosome-scale genome assembly of Pensacola bahiagrass (Paspalum notatum Flugge var. saurae).</title>
        <authorList>
            <person name="Vega J.M."/>
            <person name="Podio M."/>
            <person name="Orjuela J."/>
            <person name="Siena L.A."/>
            <person name="Pessino S.C."/>
            <person name="Combes M.C."/>
            <person name="Mariac C."/>
            <person name="Albertini E."/>
            <person name="Pupilli F."/>
            <person name="Ortiz J.P.A."/>
            <person name="Leblanc O."/>
        </authorList>
    </citation>
    <scope>NUCLEOTIDE SEQUENCE [LARGE SCALE GENOMIC DNA]</scope>
    <source>
        <strain evidence="1">R1</strain>
        <tissue evidence="1">Leaf</tissue>
    </source>
</reference>
<accession>A0AAQ3SUK5</accession>
<dbReference type="EMBL" id="CP144746">
    <property type="protein sequence ID" value="WVZ61214.1"/>
    <property type="molecule type" value="Genomic_DNA"/>
</dbReference>
<name>A0AAQ3SUK5_PASNO</name>
<proteinExistence type="predicted"/>
<protein>
    <submittedName>
        <fullName evidence="1">Uncharacterized protein</fullName>
    </submittedName>
</protein>
<organism evidence="1 2">
    <name type="scientific">Paspalum notatum var. saurae</name>
    <dbReference type="NCBI Taxonomy" id="547442"/>
    <lineage>
        <taxon>Eukaryota</taxon>
        <taxon>Viridiplantae</taxon>
        <taxon>Streptophyta</taxon>
        <taxon>Embryophyta</taxon>
        <taxon>Tracheophyta</taxon>
        <taxon>Spermatophyta</taxon>
        <taxon>Magnoliopsida</taxon>
        <taxon>Liliopsida</taxon>
        <taxon>Poales</taxon>
        <taxon>Poaceae</taxon>
        <taxon>PACMAD clade</taxon>
        <taxon>Panicoideae</taxon>
        <taxon>Andropogonodae</taxon>
        <taxon>Paspaleae</taxon>
        <taxon>Paspalinae</taxon>
        <taxon>Paspalum</taxon>
    </lineage>
</organism>